<keyword evidence="7 9" id="KW-0234">DNA repair</keyword>
<dbReference type="NCBIfam" id="TIGR00625">
    <property type="entry name" value="tfb2"/>
    <property type="match status" value="1"/>
</dbReference>
<evidence type="ECO:0000256" key="10">
    <source>
        <dbReference type="SAM" id="MobiDB-lite"/>
    </source>
</evidence>
<comment type="subcellular location">
    <subcellularLocation>
        <location evidence="2 9">Nucleus</location>
    </subcellularLocation>
</comment>
<dbReference type="AlphaFoldDB" id="A0A8H8NSI8"/>
<dbReference type="Pfam" id="PF03849">
    <property type="entry name" value="Tfb2"/>
    <property type="match status" value="1"/>
</dbReference>
<dbReference type="Proteomes" id="UP000650533">
    <property type="component" value="Chromosome 3"/>
</dbReference>
<evidence type="ECO:0000313" key="12">
    <source>
        <dbReference type="EMBL" id="QRW18500.1"/>
    </source>
</evidence>
<dbReference type="GO" id="GO:0006289">
    <property type="term" value="P:nucleotide-excision repair"/>
    <property type="evidence" value="ECO:0007669"/>
    <property type="project" value="InterPro"/>
</dbReference>
<evidence type="ECO:0000256" key="2">
    <source>
        <dbReference type="ARBA" id="ARBA00004123"/>
    </source>
</evidence>
<keyword evidence="4 9" id="KW-0227">DNA damage</keyword>
<evidence type="ECO:0000256" key="8">
    <source>
        <dbReference type="ARBA" id="ARBA00023242"/>
    </source>
</evidence>
<evidence type="ECO:0000256" key="4">
    <source>
        <dbReference type="ARBA" id="ARBA00022763"/>
    </source>
</evidence>
<sequence>MQTSVSDLKALSILRVSASNPPSVMLTTAYRDALRVALRGGGEHRSFGLPVPSRGSSQMSIEQLDRKALEHWETILHYMVDTNSSAQRPGGGALHLLVAGGWLEEGRGGGGHEITSTGFQFLLQSPRAQLWDILLQYLHMSDARRMDIAEVLSFLFMLSLMKLGQEYSCDNLSPTQNAMMTDLKDYGIVYVSHNANKSFYPTRLATTLTSSLPPLPPSTSATGADPSDRGFIILETNYRLYAYTDNPLQTSVLNLFVALRSRFPNLVVGHITRESVKRALGKGISAEQLLGDARTSPDASAVTVQDQIRLWEMEQNRVQEAEGYLYTEFGSQPDYELVLRYAKEMDLVLYENARDRQFFAKADGHALIKQLGVDVVYIAPDPCGSELDHPPAYPNSPNSFDSDSSDSEGDSNSGSSSGELPWELSYYRPPTVAQAQTALATLDSARRTQLPSGGYKYKDLDRITAERYTAIQACLNQFLEAEPKGKKFIQASKDAARMHNRRDTYARTIRKWTRRLINYGDLPGNIRGWWNVSTLEDEDVSSAIRLHLQKAGKLAGAQDVVDFLSDPEVRKTLDIKKKISLRTAQRWLSRAGFSWRSEPVGQYFDGHERQDVVEYRQKVYIPFLKKIKRRRIIYNRDGVEDPTRPLRLLPGEKPIILWFHNKTIFYANDRRKVRWVFVGESPVPHKKGEGCSLMVANFVCAEFGWLRGPNGESARVTMFPGGNKDGWFTNDRVILQLEDAVKIVNEHFPQFTHIFVYDNAPLHTKRSLSSLSAYGMPKGPLLDWPYYKDKDDKRVFVRMENGFLPDGSPQEFYDPNEPNRFKGMSWILRERGLGHLADLNAVCTKGCEPGKTDCCCRRVMMNQPDFNNRESGLQEAARELGTEVVFLPKYHCELSMIEQVWGYAKRDYRDNPPNSSSKKLKENALKALESPPILSMRKFAARSQRFADGYDHGMDGSQAAAWATTIFKHHRETPAHIPYDEIAPNYMAAAFSREIQYVYPNLRQAVIAATRYVVTGNHAALNPQRYPNLAPIDQALNAPQMTFEVGPQTGKIVGVGIPGKRVVDHKYLPDDFLRIDYVMINYRLAPRNDPAYDKSKKEFDRQVAEYRRTKGNLGIHFNAHYVQGGSIVDSDAHPAFAAYIQNDLNNQRPEELEAEYNGYVQRMQRYGAGAIWDKWRSGATF</sequence>
<feature type="region of interest" description="Disordered" evidence="10">
    <location>
        <begin position="386"/>
        <end position="420"/>
    </location>
</feature>
<proteinExistence type="inferred from homology"/>
<comment type="function">
    <text evidence="1">Component of the general transcription and DNA repair factor IIH (TFIIH) core complex, which is involved in general and transcription-coupled nucleotide excision repair (NER) of damaged DNA and, when complexed to TFIIK, in RNA transcription by RNA polymerase II. In NER, TFIIH acts by opening DNA around the lesion to allow the excision of the damaged oligonucleotide and its replacement by a new DNA fragment. In transcription, TFIIH has an essential role in transcription initiation. When the pre-initiation complex (PIC) has been established, TFIIH is required for promoter opening and promoter escape. Phosphorylation of the C-terminal tail (CTD) of the largest subunit of RNA polymerase II by the kinase module TFIIK controls the initiation of transcription.</text>
</comment>
<keyword evidence="6 9" id="KW-0804">Transcription</keyword>
<evidence type="ECO:0000313" key="13">
    <source>
        <dbReference type="Proteomes" id="UP000650533"/>
    </source>
</evidence>
<dbReference type="GeneID" id="67025704"/>
<dbReference type="Gene3D" id="3.30.420.10">
    <property type="entry name" value="Ribonuclease H-like superfamily/Ribonuclease H"/>
    <property type="match status" value="1"/>
</dbReference>
<dbReference type="InterPro" id="IPR040662">
    <property type="entry name" value="Tfb2_C"/>
</dbReference>
<dbReference type="GO" id="GO:0003690">
    <property type="term" value="F:double-stranded DNA binding"/>
    <property type="evidence" value="ECO:0007669"/>
    <property type="project" value="TreeGrafter"/>
</dbReference>
<dbReference type="GO" id="GO:0000439">
    <property type="term" value="C:transcription factor TFIIH core complex"/>
    <property type="evidence" value="ECO:0007669"/>
    <property type="project" value="InterPro"/>
</dbReference>
<keyword evidence="8 9" id="KW-0539">Nucleus</keyword>
<comment type="function">
    <text evidence="9">Component of the general transcription and DNA repair factor IIH (TFIIH) core complex which is involved in general and transcription-coupled nucleotide excision repair (NER) of damaged DNA.</text>
</comment>
<feature type="domain" description="Transcription factor Tfb2 C-terminal" evidence="11">
    <location>
        <begin position="306"/>
        <end position="370"/>
    </location>
</feature>
<dbReference type="PANTHER" id="PTHR13152">
    <property type="entry name" value="TFIIH, POLYPEPTIDE 4"/>
    <property type="match status" value="1"/>
</dbReference>
<dbReference type="Gene3D" id="3.30.70.2610">
    <property type="match status" value="1"/>
</dbReference>
<accession>A0A8H8NSI8</accession>
<gene>
    <name evidence="12" type="ORF">RhiXN_03424</name>
</gene>
<evidence type="ECO:0000259" key="11">
    <source>
        <dbReference type="Pfam" id="PF18307"/>
    </source>
</evidence>
<dbReference type="GO" id="GO:0005675">
    <property type="term" value="C:transcription factor TFIIH holo complex"/>
    <property type="evidence" value="ECO:0007669"/>
    <property type="project" value="TreeGrafter"/>
</dbReference>
<name>A0A8H8NSI8_9AGAM</name>
<reference evidence="12" key="1">
    <citation type="submission" date="2020-05" db="EMBL/GenBank/DDBJ databases">
        <title>Evolutionary and genomic comparisons of hybrid uninucleate and nonhybrid Rhizoctonia fungi.</title>
        <authorList>
            <person name="Li C."/>
            <person name="Chen X."/>
        </authorList>
    </citation>
    <scope>NUCLEOTIDE SEQUENCE</scope>
    <source>
        <strain evidence="12">AG-1 IA</strain>
    </source>
</reference>
<evidence type="ECO:0000256" key="1">
    <source>
        <dbReference type="ARBA" id="ARBA00002817"/>
    </source>
</evidence>
<dbReference type="GO" id="GO:0001671">
    <property type="term" value="F:ATPase activator activity"/>
    <property type="evidence" value="ECO:0007669"/>
    <property type="project" value="InterPro"/>
</dbReference>
<evidence type="ECO:0000256" key="7">
    <source>
        <dbReference type="ARBA" id="ARBA00023204"/>
    </source>
</evidence>
<dbReference type="EMBL" id="CP059660">
    <property type="protein sequence ID" value="QRW18500.1"/>
    <property type="molecule type" value="Genomic_DNA"/>
</dbReference>
<evidence type="ECO:0000256" key="9">
    <source>
        <dbReference type="RuleBase" id="RU364024"/>
    </source>
</evidence>
<dbReference type="PANTHER" id="PTHR13152:SF0">
    <property type="entry name" value="GENERAL TRANSCRIPTION FACTOR IIH SUBUNIT 4"/>
    <property type="match status" value="1"/>
</dbReference>
<keyword evidence="5 9" id="KW-0805">Transcription regulation</keyword>
<organism evidence="12 13">
    <name type="scientific">Rhizoctonia solani</name>
    <dbReference type="NCBI Taxonomy" id="456999"/>
    <lineage>
        <taxon>Eukaryota</taxon>
        <taxon>Fungi</taxon>
        <taxon>Dikarya</taxon>
        <taxon>Basidiomycota</taxon>
        <taxon>Agaricomycotina</taxon>
        <taxon>Agaricomycetes</taxon>
        <taxon>Cantharellales</taxon>
        <taxon>Ceratobasidiaceae</taxon>
        <taxon>Rhizoctonia</taxon>
    </lineage>
</organism>
<comment type="similarity">
    <text evidence="3 9">Belongs to the TFB2 family.</text>
</comment>
<dbReference type="InterPro" id="IPR004598">
    <property type="entry name" value="TFIIH_p52/Tfb2"/>
</dbReference>
<dbReference type="InterPro" id="IPR036397">
    <property type="entry name" value="RNaseH_sf"/>
</dbReference>
<dbReference type="RefSeq" id="XP_043178737.1">
    <property type="nucleotide sequence ID" value="XM_043323241.1"/>
</dbReference>
<dbReference type="KEGG" id="rsx:RhiXN_03424"/>
<evidence type="ECO:0000256" key="6">
    <source>
        <dbReference type="ARBA" id="ARBA00023163"/>
    </source>
</evidence>
<protein>
    <recommendedName>
        <fullName evidence="9">RNA polymerase II transcription factor B subunit 2</fullName>
    </recommendedName>
</protein>
<evidence type="ECO:0000256" key="5">
    <source>
        <dbReference type="ARBA" id="ARBA00023015"/>
    </source>
</evidence>
<evidence type="ECO:0000256" key="3">
    <source>
        <dbReference type="ARBA" id="ARBA00007132"/>
    </source>
</evidence>
<dbReference type="Pfam" id="PF18307">
    <property type="entry name" value="Tfb2_C"/>
    <property type="match status" value="1"/>
</dbReference>